<dbReference type="EMBL" id="CAJZBQ010000056">
    <property type="protein sequence ID" value="CAG9332974.1"/>
    <property type="molecule type" value="Genomic_DNA"/>
</dbReference>
<dbReference type="InterPro" id="IPR037197">
    <property type="entry name" value="WWE_dom_sf"/>
</dbReference>
<comment type="caution">
    <text evidence="2">The sequence shown here is derived from an EMBL/GenBank/DDBJ whole genome shotgun (WGS) entry which is preliminary data.</text>
</comment>
<proteinExistence type="predicted"/>
<dbReference type="AlphaFoldDB" id="A0AAU9JZ75"/>
<keyword evidence="3" id="KW-1185">Reference proteome</keyword>
<protein>
    <recommendedName>
        <fullName evidence="1">WWE domain-containing protein</fullName>
    </recommendedName>
</protein>
<reference evidence="2" key="1">
    <citation type="submission" date="2021-09" db="EMBL/GenBank/DDBJ databases">
        <authorList>
            <consortium name="AG Swart"/>
            <person name="Singh M."/>
            <person name="Singh A."/>
            <person name="Seah K."/>
            <person name="Emmerich C."/>
        </authorList>
    </citation>
    <scope>NUCLEOTIDE SEQUENCE</scope>
    <source>
        <strain evidence="2">ATCC30299</strain>
    </source>
</reference>
<feature type="domain" description="WWE" evidence="1">
    <location>
        <begin position="368"/>
        <end position="445"/>
    </location>
</feature>
<name>A0AAU9JZ75_9CILI</name>
<dbReference type="PROSITE" id="PS50918">
    <property type="entry name" value="WWE"/>
    <property type="match status" value="2"/>
</dbReference>
<feature type="domain" description="WWE" evidence="1">
    <location>
        <begin position="280"/>
        <end position="358"/>
    </location>
</feature>
<dbReference type="Pfam" id="PF02825">
    <property type="entry name" value="WWE"/>
    <property type="match status" value="2"/>
</dbReference>
<evidence type="ECO:0000259" key="1">
    <source>
        <dbReference type="PROSITE" id="PS50918"/>
    </source>
</evidence>
<dbReference type="GO" id="GO:0008270">
    <property type="term" value="F:zinc ion binding"/>
    <property type="evidence" value="ECO:0007669"/>
    <property type="project" value="InterPro"/>
</dbReference>
<accession>A0AAU9JZ75</accession>
<dbReference type="Gene3D" id="3.30.720.50">
    <property type="match status" value="2"/>
</dbReference>
<dbReference type="SUPFAM" id="SSF117839">
    <property type="entry name" value="WWE domain"/>
    <property type="match status" value="2"/>
</dbReference>
<dbReference type="SMART" id="SM00678">
    <property type="entry name" value="WWE"/>
    <property type="match status" value="2"/>
</dbReference>
<dbReference type="Proteomes" id="UP001162131">
    <property type="component" value="Unassembled WGS sequence"/>
</dbReference>
<dbReference type="InterPro" id="IPR018123">
    <property type="entry name" value="WWE-dom_subgr"/>
</dbReference>
<dbReference type="InterPro" id="IPR004170">
    <property type="entry name" value="WWE_dom"/>
</dbReference>
<sequence>MSTVKCFNPRCKRKAKFWCNCTSPETYYCEEHHLMHLKSNNKPHTSSSLFFQAIDGKKEEILQLLEQEKSKFDAIKVEIIASFNQILCDIEKALKEILKEIDSDVEKINNYFEKVNKVREVSIFDDDPVMKLLVSETDGAAEKIKENFKAISYNDIENFYNMSNEISKIIKRSSQNPLRQPLFPISSSSGQFIPHFPTILEAESLNLEIPNISPPIMMHDQFPLRELKHVPCTRFLASKLNRRNIQGEIKRKYNLISVKYNGEVFILEGGPESVQQAALELSNIIAQEKDVDIHWKWLCEDGQFEDYSPAISELIENAYSRHDQSASIYIKGMRYKVIFGNPHVQVLSNSNISRTVKRIDENQAKNGMCQENANNNDKPYVSWYWLDDDSNYKEFSHEASRQIEAAYSQKSIALVQGKDNRAFLVDATKMMQINEMTRHTRRVRRGDS</sequence>
<evidence type="ECO:0000313" key="3">
    <source>
        <dbReference type="Proteomes" id="UP001162131"/>
    </source>
</evidence>
<gene>
    <name evidence="2" type="ORF">BSTOLATCC_MIC57795</name>
</gene>
<organism evidence="2 3">
    <name type="scientific">Blepharisma stoltei</name>
    <dbReference type="NCBI Taxonomy" id="1481888"/>
    <lineage>
        <taxon>Eukaryota</taxon>
        <taxon>Sar</taxon>
        <taxon>Alveolata</taxon>
        <taxon>Ciliophora</taxon>
        <taxon>Postciliodesmatophora</taxon>
        <taxon>Heterotrichea</taxon>
        <taxon>Heterotrichida</taxon>
        <taxon>Blepharismidae</taxon>
        <taxon>Blepharisma</taxon>
    </lineage>
</organism>
<evidence type="ECO:0000313" key="2">
    <source>
        <dbReference type="EMBL" id="CAG9332974.1"/>
    </source>
</evidence>